<feature type="region of interest" description="Disordered" evidence="1">
    <location>
        <begin position="175"/>
        <end position="198"/>
    </location>
</feature>
<proteinExistence type="predicted"/>
<dbReference type="AlphaFoldDB" id="A0A8S1S5J6"/>
<sequence>MADTIINFTELQNEYRDMAQMIIQNFESTCFDQRMEAFLQGMLNKDWVQAMTNSHTLKGSAGYIKAGPFIDTIKIFQQFVKDHCILIQYPDSQPPTVDRPQYRLKDEFDDEKKMQAYEYFHPIIEQARLLKFEMSKYSGSVVADNIFLAEGEKIKKMHEELRQQQLEAQQLIDDQRRQQKKSQGTIQTQQKIDSGVPDTASQKALKDSVLHVVVIDQPQSGNCQCCDKCAIF</sequence>
<evidence type="ECO:0000313" key="3">
    <source>
        <dbReference type="Proteomes" id="UP000683925"/>
    </source>
</evidence>
<evidence type="ECO:0000256" key="1">
    <source>
        <dbReference type="SAM" id="MobiDB-lite"/>
    </source>
</evidence>
<dbReference type="EMBL" id="CAJJDP010000006">
    <property type="protein sequence ID" value="CAD8136531.1"/>
    <property type="molecule type" value="Genomic_DNA"/>
</dbReference>
<name>A0A8S1S5J6_PAROT</name>
<dbReference type="OrthoDB" id="297085at2759"/>
<organism evidence="2 3">
    <name type="scientific">Paramecium octaurelia</name>
    <dbReference type="NCBI Taxonomy" id="43137"/>
    <lineage>
        <taxon>Eukaryota</taxon>
        <taxon>Sar</taxon>
        <taxon>Alveolata</taxon>
        <taxon>Ciliophora</taxon>
        <taxon>Intramacronucleata</taxon>
        <taxon>Oligohymenophorea</taxon>
        <taxon>Peniculida</taxon>
        <taxon>Parameciidae</taxon>
        <taxon>Paramecium</taxon>
    </lineage>
</organism>
<keyword evidence="3" id="KW-1185">Reference proteome</keyword>
<dbReference type="OMA" id="AMTNSHT"/>
<reference evidence="2" key="1">
    <citation type="submission" date="2021-01" db="EMBL/GenBank/DDBJ databases">
        <authorList>
            <consortium name="Genoscope - CEA"/>
            <person name="William W."/>
        </authorList>
    </citation>
    <scope>NUCLEOTIDE SEQUENCE</scope>
</reference>
<dbReference type="Proteomes" id="UP000683925">
    <property type="component" value="Unassembled WGS sequence"/>
</dbReference>
<accession>A0A8S1S5J6</accession>
<evidence type="ECO:0000313" key="2">
    <source>
        <dbReference type="EMBL" id="CAD8136531.1"/>
    </source>
</evidence>
<gene>
    <name evidence="2" type="ORF">POCTA_138.1.T0070438</name>
</gene>
<comment type="caution">
    <text evidence="2">The sequence shown here is derived from an EMBL/GenBank/DDBJ whole genome shotgun (WGS) entry which is preliminary data.</text>
</comment>
<feature type="compositionally biased region" description="Polar residues" evidence="1">
    <location>
        <begin position="181"/>
        <end position="192"/>
    </location>
</feature>
<evidence type="ECO:0008006" key="4">
    <source>
        <dbReference type="Google" id="ProtNLM"/>
    </source>
</evidence>
<protein>
    <recommendedName>
        <fullName evidence="4">HPt domain-containing protein</fullName>
    </recommendedName>
</protein>